<name>A0ABY5K458_9CELL</name>
<gene>
    <name evidence="1" type="ORF">NP075_16820</name>
</gene>
<dbReference type="InterPro" id="IPR012467">
    <property type="entry name" value="DUF1684"/>
</dbReference>
<keyword evidence="2" id="KW-1185">Reference proteome</keyword>
<dbReference type="Proteomes" id="UP001317322">
    <property type="component" value="Chromosome"/>
</dbReference>
<evidence type="ECO:0000313" key="1">
    <source>
        <dbReference type="EMBL" id="UUI64755.1"/>
    </source>
</evidence>
<sequence>MHAATPLAAALDVADWRRRTSETYAQVRALAPQDPEGAHAVWVQQRDELFAFHPASPLSADARADFVGLDVAPYDPAYRFEVEVQPAGAQRLDVTTGTDGVVGFDRVGTVDLGDLGRLTLWSLRGYAGGLFLPVRDALAGRGTFGGGRYVLDTVKGADLGCDHVGRLVVDLNFAYNPSCAYDPSWSCPLPTRANTLAAELPVGERTPALP</sequence>
<dbReference type="EMBL" id="CP101989">
    <property type="protein sequence ID" value="UUI64755.1"/>
    <property type="molecule type" value="Genomic_DNA"/>
</dbReference>
<dbReference type="Pfam" id="PF07920">
    <property type="entry name" value="DUF1684"/>
    <property type="match status" value="1"/>
</dbReference>
<dbReference type="PANTHER" id="PTHR41913">
    <property type="entry name" value="DUF1684 DOMAIN-CONTAINING PROTEIN"/>
    <property type="match status" value="1"/>
</dbReference>
<reference evidence="1 2" key="1">
    <citation type="submission" date="2022-07" db="EMBL/GenBank/DDBJ databases">
        <title>Novel species in genus cellulomonas.</title>
        <authorList>
            <person name="Ye L."/>
        </authorList>
    </citation>
    <scope>NUCLEOTIDE SEQUENCE [LARGE SCALE GENOMIC DNA]</scope>
    <source>
        <strain evidence="2">zg-Y908</strain>
    </source>
</reference>
<dbReference type="PANTHER" id="PTHR41913:SF1">
    <property type="entry name" value="DUF1684 DOMAIN-CONTAINING PROTEIN"/>
    <property type="match status" value="1"/>
</dbReference>
<proteinExistence type="predicted"/>
<dbReference type="RefSeq" id="WP_227565798.1">
    <property type="nucleotide sequence ID" value="NZ_CP101989.1"/>
</dbReference>
<accession>A0ABY5K458</accession>
<organism evidence="1 2">
    <name type="scientific">Cellulomonas wangsupingiae</name>
    <dbReference type="NCBI Taxonomy" id="2968085"/>
    <lineage>
        <taxon>Bacteria</taxon>
        <taxon>Bacillati</taxon>
        <taxon>Actinomycetota</taxon>
        <taxon>Actinomycetes</taxon>
        <taxon>Micrococcales</taxon>
        <taxon>Cellulomonadaceae</taxon>
        <taxon>Cellulomonas</taxon>
    </lineage>
</organism>
<protein>
    <submittedName>
        <fullName evidence="1">DUF1684 domain-containing protein</fullName>
    </submittedName>
</protein>
<evidence type="ECO:0000313" key="2">
    <source>
        <dbReference type="Proteomes" id="UP001317322"/>
    </source>
</evidence>